<comment type="caution">
    <text evidence="1">The sequence shown here is derived from an EMBL/GenBank/DDBJ whole genome shotgun (WGS) entry which is preliminary data.</text>
</comment>
<protein>
    <submittedName>
        <fullName evidence="1">Uncharacterized protein</fullName>
    </submittedName>
</protein>
<reference evidence="1 2" key="1">
    <citation type="submission" date="2020-06" db="EMBL/GenBank/DDBJ databases">
        <authorList>
            <person name="Chanama M."/>
        </authorList>
    </citation>
    <scope>NUCLEOTIDE SEQUENCE [LARGE SCALE GENOMIC DNA]</scope>
    <source>
        <strain evidence="1 2">TBRC6557</strain>
    </source>
</reference>
<dbReference type="EMBL" id="JABWGO010000009">
    <property type="protein sequence ID" value="NUW44360.1"/>
    <property type="molecule type" value="Genomic_DNA"/>
</dbReference>
<keyword evidence="2" id="KW-1185">Reference proteome</keyword>
<dbReference type="RefSeq" id="WP_175603885.1">
    <property type="nucleotide sequence ID" value="NZ_JABWGO010000009.1"/>
</dbReference>
<accession>A0A7Y6MEV9</accession>
<dbReference type="AlphaFoldDB" id="A0A7Y6MEV9"/>
<proteinExistence type="predicted"/>
<dbReference type="Proteomes" id="UP000546126">
    <property type="component" value="Unassembled WGS sequence"/>
</dbReference>
<evidence type="ECO:0000313" key="1">
    <source>
        <dbReference type="EMBL" id="NUW44360.1"/>
    </source>
</evidence>
<evidence type="ECO:0000313" key="2">
    <source>
        <dbReference type="Proteomes" id="UP000546126"/>
    </source>
</evidence>
<organism evidence="1 2">
    <name type="scientific">Nonomuraea rhodomycinica</name>
    <dbReference type="NCBI Taxonomy" id="1712872"/>
    <lineage>
        <taxon>Bacteria</taxon>
        <taxon>Bacillati</taxon>
        <taxon>Actinomycetota</taxon>
        <taxon>Actinomycetes</taxon>
        <taxon>Streptosporangiales</taxon>
        <taxon>Streptosporangiaceae</taxon>
        <taxon>Nonomuraea</taxon>
    </lineage>
</organism>
<sequence>MRRLDVAYALRAAIASAGLLHTGLNLWTDRSVPGFCPDERRPPGDTPL</sequence>
<gene>
    <name evidence="1" type="ORF">HT134_30170</name>
</gene>
<name>A0A7Y6MEV9_9ACTN</name>